<dbReference type="InterPro" id="IPR051642">
    <property type="entry name" value="SWI6-like"/>
</dbReference>
<dbReference type="Gene3D" id="1.25.40.20">
    <property type="entry name" value="Ankyrin repeat-containing domain"/>
    <property type="match status" value="1"/>
</dbReference>
<dbReference type="Proteomes" id="UP000789572">
    <property type="component" value="Unassembled WGS sequence"/>
</dbReference>
<sequence>MDNSTTPSRTAATSSPSTVNTPAILSDMQIYKATYSGVGVWEFRCKDGWLNATQILKVADFDKPHRTRILEREVQKGDHEKVQGGYGKYQGTWVPYPIGVELAAKYGVKEVLRPIIDFVPTADSPPLAPKHVTAASNKPRKPREPKDTKPIKPRVTKKSLKKERLESPRVEPVEETDADTNELISAASPQSTHTSEVSSLSHTPAQLDSANESTESDVGSSIQRARRKRRNGNDHNGRSHKLSRTSLSQSIARHYGEAMLRYFTTNAAQIPDFIINPPVDFDPNVVIDQQDHTALHWSAAMANIEMARLLIQAGARIDAQNMHGETALMRSVMFPYNQENNVFDQLLDLLHQTIGLTDHNRQNVLHHIAIAAGARGRVGPSKYYMELVLRRLAEHSDERIRLFVINCKNSLGDTTLVIAAKHANKKLVRLLMDHGADPTIRNKEGKNVEDYILELDAEARIRASSLPSPSPCSHPYNNCDTIPPPASSSALNGLRGTRENLLPSATQIMQEFQSSYDERLRSLDDELGKMQQKLAQCQKDMEAGKQVAEEINKKAQEISGMKKKVAELEWFVKEEIKKNRGLRLEEMVNEEMEKEDKAVVCNGGKLEMVDKLRNELHEIQETRNQAISTLTEKIIHRDDRLIRYKLLLRLASSLSPEISSLEKSLDTLVMTNLPAAE</sequence>
<dbReference type="Pfam" id="PF12796">
    <property type="entry name" value="Ank_2"/>
    <property type="match status" value="1"/>
</dbReference>
<dbReference type="Gene3D" id="3.10.260.10">
    <property type="entry name" value="Transcription regulator HTH, APSES-type DNA-binding domain"/>
    <property type="match status" value="1"/>
</dbReference>
<dbReference type="InterPro" id="IPR036887">
    <property type="entry name" value="HTH_APSES_sf"/>
</dbReference>
<dbReference type="GO" id="GO:0003677">
    <property type="term" value="F:DNA binding"/>
    <property type="evidence" value="ECO:0007669"/>
    <property type="project" value="InterPro"/>
</dbReference>
<feature type="compositionally biased region" description="Polar residues" evidence="4">
    <location>
        <begin position="187"/>
        <end position="223"/>
    </location>
</feature>
<keyword evidence="2 3" id="KW-0040">ANK repeat</keyword>
<evidence type="ECO:0000256" key="3">
    <source>
        <dbReference type="PROSITE-ProRule" id="PRU00023"/>
    </source>
</evidence>
<feature type="region of interest" description="Disordered" evidence="4">
    <location>
        <begin position="120"/>
        <end position="247"/>
    </location>
</feature>
<dbReference type="GO" id="GO:0001228">
    <property type="term" value="F:DNA-binding transcription activator activity, RNA polymerase II-specific"/>
    <property type="evidence" value="ECO:0007669"/>
    <property type="project" value="UniProtKB-ARBA"/>
</dbReference>
<dbReference type="Pfam" id="PF04383">
    <property type="entry name" value="KilA-N"/>
    <property type="match status" value="1"/>
</dbReference>
<dbReference type="PROSITE" id="PS50297">
    <property type="entry name" value="ANK_REP_REGION"/>
    <property type="match status" value="2"/>
</dbReference>
<dbReference type="PANTHER" id="PTHR43828">
    <property type="entry name" value="ASPARAGINASE"/>
    <property type="match status" value="1"/>
</dbReference>
<feature type="domain" description="HTH APSES-type" evidence="5">
    <location>
        <begin position="20"/>
        <end position="129"/>
    </location>
</feature>
<dbReference type="InterPro" id="IPR036770">
    <property type="entry name" value="Ankyrin_rpt-contain_sf"/>
</dbReference>
<dbReference type="InterPro" id="IPR018004">
    <property type="entry name" value="KilA/APSES_HTH"/>
</dbReference>
<name>A0A9N9FNX3_9GLOM</name>
<evidence type="ECO:0000313" key="7">
    <source>
        <dbReference type="Proteomes" id="UP000789572"/>
    </source>
</evidence>
<evidence type="ECO:0000256" key="4">
    <source>
        <dbReference type="SAM" id="MobiDB-lite"/>
    </source>
</evidence>
<feature type="repeat" description="ANK" evidence="3">
    <location>
        <begin position="411"/>
        <end position="443"/>
    </location>
</feature>
<evidence type="ECO:0000313" key="6">
    <source>
        <dbReference type="EMBL" id="CAG8549644.1"/>
    </source>
</evidence>
<gene>
    <name evidence="6" type="ORF">POCULU_LOCUS4952</name>
</gene>
<keyword evidence="1" id="KW-0677">Repeat</keyword>
<reference evidence="6" key="1">
    <citation type="submission" date="2021-06" db="EMBL/GenBank/DDBJ databases">
        <authorList>
            <person name="Kallberg Y."/>
            <person name="Tangrot J."/>
            <person name="Rosling A."/>
        </authorList>
    </citation>
    <scope>NUCLEOTIDE SEQUENCE</scope>
    <source>
        <strain evidence="6">IA702</strain>
    </source>
</reference>
<feature type="compositionally biased region" description="Basic and acidic residues" evidence="4">
    <location>
        <begin position="162"/>
        <end position="172"/>
    </location>
</feature>
<dbReference type="SUPFAM" id="SSF54616">
    <property type="entry name" value="DNA-binding domain of Mlu1-box binding protein MBP1"/>
    <property type="match status" value="1"/>
</dbReference>
<dbReference type="AlphaFoldDB" id="A0A9N9FNX3"/>
<keyword evidence="7" id="KW-1185">Reference proteome</keyword>
<feature type="repeat" description="ANK" evidence="3">
    <location>
        <begin position="290"/>
        <end position="322"/>
    </location>
</feature>
<dbReference type="PANTHER" id="PTHR43828:SF15">
    <property type="entry name" value="TRANSCRIPTION FACTOR MBP1"/>
    <property type="match status" value="1"/>
</dbReference>
<dbReference type="InterPro" id="IPR002110">
    <property type="entry name" value="Ankyrin_rpt"/>
</dbReference>
<dbReference type="Pfam" id="PF00023">
    <property type="entry name" value="Ank"/>
    <property type="match status" value="1"/>
</dbReference>
<dbReference type="EMBL" id="CAJVPJ010000694">
    <property type="protein sequence ID" value="CAG8549644.1"/>
    <property type="molecule type" value="Genomic_DNA"/>
</dbReference>
<dbReference type="SUPFAM" id="SSF48403">
    <property type="entry name" value="Ankyrin repeat"/>
    <property type="match status" value="1"/>
</dbReference>
<protein>
    <submittedName>
        <fullName evidence="6">3084_t:CDS:1</fullName>
    </submittedName>
</protein>
<dbReference type="GO" id="GO:0030907">
    <property type="term" value="C:MBF transcription complex"/>
    <property type="evidence" value="ECO:0007669"/>
    <property type="project" value="TreeGrafter"/>
</dbReference>
<proteinExistence type="predicted"/>
<evidence type="ECO:0000259" key="5">
    <source>
        <dbReference type="PROSITE" id="PS51299"/>
    </source>
</evidence>
<accession>A0A9N9FNX3</accession>
<dbReference type="GO" id="GO:0033309">
    <property type="term" value="C:SBF transcription complex"/>
    <property type="evidence" value="ECO:0007669"/>
    <property type="project" value="TreeGrafter"/>
</dbReference>
<dbReference type="SMART" id="SM01252">
    <property type="entry name" value="KilA-N"/>
    <property type="match status" value="1"/>
</dbReference>
<dbReference type="SMART" id="SM00248">
    <property type="entry name" value="ANK"/>
    <property type="match status" value="2"/>
</dbReference>
<dbReference type="PROSITE" id="PS50088">
    <property type="entry name" value="ANK_REPEAT"/>
    <property type="match status" value="2"/>
</dbReference>
<organism evidence="6 7">
    <name type="scientific">Paraglomus occultum</name>
    <dbReference type="NCBI Taxonomy" id="144539"/>
    <lineage>
        <taxon>Eukaryota</taxon>
        <taxon>Fungi</taxon>
        <taxon>Fungi incertae sedis</taxon>
        <taxon>Mucoromycota</taxon>
        <taxon>Glomeromycotina</taxon>
        <taxon>Glomeromycetes</taxon>
        <taxon>Paraglomerales</taxon>
        <taxon>Paraglomeraceae</taxon>
        <taxon>Paraglomus</taxon>
    </lineage>
</organism>
<dbReference type="PROSITE" id="PS51299">
    <property type="entry name" value="HTH_APSES"/>
    <property type="match status" value="1"/>
</dbReference>
<dbReference type="OrthoDB" id="6718656at2759"/>
<comment type="caution">
    <text evidence="6">The sequence shown here is derived from an EMBL/GenBank/DDBJ whole genome shotgun (WGS) entry which is preliminary data.</text>
</comment>
<feature type="compositionally biased region" description="Basic residues" evidence="4">
    <location>
        <begin position="151"/>
        <end position="161"/>
    </location>
</feature>
<evidence type="ECO:0000256" key="1">
    <source>
        <dbReference type="ARBA" id="ARBA00022737"/>
    </source>
</evidence>
<dbReference type="InterPro" id="IPR003163">
    <property type="entry name" value="Tscrpt_reg_HTH_APSES-type"/>
</dbReference>
<evidence type="ECO:0000256" key="2">
    <source>
        <dbReference type="ARBA" id="ARBA00023043"/>
    </source>
</evidence>